<feature type="repeat" description="MBT" evidence="2">
    <location>
        <begin position="150"/>
        <end position="267"/>
    </location>
</feature>
<feature type="repeat" description="MBT" evidence="2">
    <location>
        <begin position="23"/>
        <end position="139"/>
    </location>
</feature>
<dbReference type="GO" id="GO:0042393">
    <property type="term" value="F:histone binding"/>
    <property type="evidence" value="ECO:0007669"/>
    <property type="project" value="TreeGrafter"/>
</dbReference>
<dbReference type="Proteomes" id="UP001177023">
    <property type="component" value="Unassembled WGS sequence"/>
</dbReference>
<dbReference type="CDD" id="cd20097">
    <property type="entry name" value="MBT_dSfmbt-like_rpt1"/>
    <property type="match status" value="1"/>
</dbReference>
<organism evidence="3 4">
    <name type="scientific">Mesorhabditis spiculigera</name>
    <dbReference type="NCBI Taxonomy" id="96644"/>
    <lineage>
        <taxon>Eukaryota</taxon>
        <taxon>Metazoa</taxon>
        <taxon>Ecdysozoa</taxon>
        <taxon>Nematoda</taxon>
        <taxon>Chromadorea</taxon>
        <taxon>Rhabditida</taxon>
        <taxon>Rhabditina</taxon>
        <taxon>Rhabditomorpha</taxon>
        <taxon>Rhabditoidea</taxon>
        <taxon>Rhabditidae</taxon>
        <taxon>Mesorhabditinae</taxon>
        <taxon>Mesorhabditis</taxon>
    </lineage>
</organism>
<dbReference type="SUPFAM" id="SSF63748">
    <property type="entry name" value="Tudor/PWWP/MBT"/>
    <property type="match status" value="4"/>
</dbReference>
<name>A0AA36CNM4_9BILA</name>
<evidence type="ECO:0008006" key="5">
    <source>
        <dbReference type="Google" id="ProtNLM"/>
    </source>
</evidence>
<dbReference type="InterPro" id="IPR004092">
    <property type="entry name" value="Mbt"/>
</dbReference>
<keyword evidence="1" id="KW-0677">Repeat</keyword>
<feature type="non-terminal residue" evidence="3">
    <location>
        <position position="506"/>
    </location>
</feature>
<dbReference type="Pfam" id="PF02820">
    <property type="entry name" value="MBT"/>
    <property type="match status" value="4"/>
</dbReference>
<feature type="repeat" description="MBT" evidence="2">
    <location>
        <begin position="275"/>
        <end position="385"/>
    </location>
</feature>
<dbReference type="InterPro" id="IPR050548">
    <property type="entry name" value="PcG_chromatin_remod_factors"/>
</dbReference>
<dbReference type="PANTHER" id="PTHR12247">
    <property type="entry name" value="POLYCOMB GROUP PROTEIN"/>
    <property type="match status" value="1"/>
</dbReference>
<dbReference type="GO" id="GO:0045892">
    <property type="term" value="P:negative regulation of DNA-templated transcription"/>
    <property type="evidence" value="ECO:0007669"/>
    <property type="project" value="TreeGrafter"/>
</dbReference>
<accession>A0AA36CNM4</accession>
<dbReference type="PROSITE" id="PS51079">
    <property type="entry name" value="MBT"/>
    <property type="match status" value="4"/>
</dbReference>
<protein>
    <recommendedName>
        <fullName evidence="5">Mbt repeat protein</fullName>
    </recommendedName>
</protein>
<evidence type="ECO:0000313" key="4">
    <source>
        <dbReference type="Proteomes" id="UP001177023"/>
    </source>
</evidence>
<feature type="repeat" description="MBT" evidence="2">
    <location>
        <begin position="393"/>
        <end position="493"/>
    </location>
</feature>
<reference evidence="3" key="1">
    <citation type="submission" date="2023-06" db="EMBL/GenBank/DDBJ databases">
        <authorList>
            <person name="Delattre M."/>
        </authorList>
    </citation>
    <scope>NUCLEOTIDE SEQUENCE</scope>
    <source>
        <strain evidence="3">AF72</strain>
    </source>
</reference>
<dbReference type="GO" id="GO:0003682">
    <property type="term" value="F:chromatin binding"/>
    <property type="evidence" value="ECO:0007669"/>
    <property type="project" value="TreeGrafter"/>
</dbReference>
<proteinExistence type="predicted"/>
<evidence type="ECO:0000256" key="2">
    <source>
        <dbReference type="PROSITE-ProRule" id="PRU00459"/>
    </source>
</evidence>
<keyword evidence="4" id="KW-1185">Reference proteome</keyword>
<gene>
    <name evidence="3" type="ORF">MSPICULIGERA_LOCUS10818</name>
</gene>
<dbReference type="AlphaFoldDB" id="A0AA36CNM4"/>
<evidence type="ECO:0000313" key="3">
    <source>
        <dbReference type="EMBL" id="CAJ0572431.1"/>
    </source>
</evidence>
<dbReference type="SMART" id="SM00561">
    <property type="entry name" value="MBT"/>
    <property type="match status" value="4"/>
</dbReference>
<dbReference type="Gene3D" id="2.30.30.140">
    <property type="match status" value="4"/>
</dbReference>
<dbReference type="EMBL" id="CATQJA010002598">
    <property type="protein sequence ID" value="CAJ0572431.1"/>
    <property type="molecule type" value="Genomic_DNA"/>
</dbReference>
<evidence type="ECO:0000256" key="1">
    <source>
        <dbReference type="ARBA" id="ARBA00022737"/>
    </source>
</evidence>
<comment type="caution">
    <text evidence="3">The sequence shown here is derived from an EMBL/GenBank/DDBJ whole genome shotgun (WGS) entry which is preliminary data.</text>
</comment>
<sequence>MVQFHPVELTKGFKAAKALADAYTWEEKLGELVKGETSKAVVEVRHFDDVSFGELIHNLKSDIALEIEHQSLPSDRTLDPKVKATWVATARKVCGYRVLMRWIGCEEDESEHDFWVNFCSADIHRIGWTSENRPNGAFYIPPQFLFDRRTDWPSFFVEKLSPLRTVVRQFETFKRQVTKCKLQVGERVELLDNQVSTRVRPATVVKTVGRRVCLTVKSTDCDGKHDPHAEDIGEERQYESDFWCDQSSYFIFHVGWAHLNDYTLYARDAYTKHAAEVAGALSKGVEPDWSGSDVRPETVMEWTESSDPKAVQFDVGMKLELLDPLDTTFNQLKVATVINILKRGYIVVGADGDDQEREAIPFHCTSNFLFPVGYAKKYGIKLVPPSNSDAKKFDWNSYLKQTQASAAPEFLFPHVPLAAEMAEKFPIGASLEASDLNESQLICPAHIVAIKGRLLEIGYDGWDSTYNQLFDYRSHDIFPLGWSEAHGYKLELPHGYQEPSKKKRKH</sequence>
<dbReference type="GO" id="GO:0005634">
    <property type="term" value="C:nucleus"/>
    <property type="evidence" value="ECO:0007669"/>
    <property type="project" value="InterPro"/>
</dbReference>
<dbReference type="PANTHER" id="PTHR12247:SF131">
    <property type="entry name" value="LD05287P"/>
    <property type="match status" value="1"/>
</dbReference>